<feature type="compositionally biased region" description="Basic residues" evidence="1">
    <location>
        <begin position="84"/>
        <end position="101"/>
    </location>
</feature>
<evidence type="ECO:0000313" key="2">
    <source>
        <dbReference type="EMBL" id="KJA12790.1"/>
    </source>
</evidence>
<accession>A0A0D2NW58</accession>
<feature type="compositionally biased region" description="Polar residues" evidence="1">
    <location>
        <begin position="102"/>
        <end position="114"/>
    </location>
</feature>
<proteinExistence type="predicted"/>
<sequence length="123" mass="12649">MSAGTPNKPTTASPLTRTPLPAAVCPTTRAARPRGATSPPGTTRDAINMVPGPLPPPPAAPSTTSPTPHHHPVSPGARGMPATRHSRPQRRPCAPSRRRRGATSSPGTAPTSQMPPLHVPQPP</sequence>
<protein>
    <submittedName>
        <fullName evidence="2">Uncharacterized protein</fullName>
    </submittedName>
</protein>
<gene>
    <name evidence="2" type="ORF">HYPSUDRAFT_210118</name>
</gene>
<organism evidence="2 3">
    <name type="scientific">Hypholoma sublateritium (strain FD-334 SS-4)</name>
    <dbReference type="NCBI Taxonomy" id="945553"/>
    <lineage>
        <taxon>Eukaryota</taxon>
        <taxon>Fungi</taxon>
        <taxon>Dikarya</taxon>
        <taxon>Basidiomycota</taxon>
        <taxon>Agaricomycotina</taxon>
        <taxon>Agaricomycetes</taxon>
        <taxon>Agaricomycetidae</taxon>
        <taxon>Agaricales</taxon>
        <taxon>Agaricineae</taxon>
        <taxon>Strophariaceae</taxon>
        <taxon>Hypholoma</taxon>
    </lineage>
</organism>
<keyword evidence="3" id="KW-1185">Reference proteome</keyword>
<evidence type="ECO:0000256" key="1">
    <source>
        <dbReference type="SAM" id="MobiDB-lite"/>
    </source>
</evidence>
<dbReference type="AlphaFoldDB" id="A0A0D2NW58"/>
<evidence type="ECO:0000313" key="3">
    <source>
        <dbReference type="Proteomes" id="UP000054270"/>
    </source>
</evidence>
<name>A0A0D2NW58_HYPSF</name>
<feature type="region of interest" description="Disordered" evidence="1">
    <location>
        <begin position="1"/>
        <end position="123"/>
    </location>
</feature>
<dbReference type="Proteomes" id="UP000054270">
    <property type="component" value="Unassembled WGS sequence"/>
</dbReference>
<dbReference type="EMBL" id="KN817903">
    <property type="protein sequence ID" value="KJA12790.1"/>
    <property type="molecule type" value="Genomic_DNA"/>
</dbReference>
<reference evidence="3" key="1">
    <citation type="submission" date="2014-04" db="EMBL/GenBank/DDBJ databases">
        <title>Evolutionary Origins and Diversification of the Mycorrhizal Mutualists.</title>
        <authorList>
            <consortium name="DOE Joint Genome Institute"/>
            <consortium name="Mycorrhizal Genomics Consortium"/>
            <person name="Kohler A."/>
            <person name="Kuo A."/>
            <person name="Nagy L.G."/>
            <person name="Floudas D."/>
            <person name="Copeland A."/>
            <person name="Barry K.W."/>
            <person name="Cichocki N."/>
            <person name="Veneault-Fourrey C."/>
            <person name="LaButti K."/>
            <person name="Lindquist E.A."/>
            <person name="Lipzen A."/>
            <person name="Lundell T."/>
            <person name="Morin E."/>
            <person name="Murat C."/>
            <person name="Riley R."/>
            <person name="Ohm R."/>
            <person name="Sun H."/>
            <person name="Tunlid A."/>
            <person name="Henrissat B."/>
            <person name="Grigoriev I.V."/>
            <person name="Hibbett D.S."/>
            <person name="Martin F."/>
        </authorList>
    </citation>
    <scope>NUCLEOTIDE SEQUENCE [LARGE SCALE GENOMIC DNA]</scope>
    <source>
        <strain evidence="3">FD-334 SS-4</strain>
    </source>
</reference>
<feature type="compositionally biased region" description="Polar residues" evidence="1">
    <location>
        <begin position="1"/>
        <end position="16"/>
    </location>
</feature>